<name>A0A172WEN2_9EURY</name>
<dbReference type="InterPro" id="IPR036388">
    <property type="entry name" value="WH-like_DNA-bd_sf"/>
</dbReference>
<feature type="domain" description="Transcription regulator PadR N-terminal" evidence="1">
    <location>
        <begin position="14"/>
        <end position="83"/>
    </location>
</feature>
<dbReference type="InterPro" id="IPR036390">
    <property type="entry name" value="WH_DNA-bd_sf"/>
</dbReference>
<reference evidence="3" key="1">
    <citation type="journal article" date="2016" name="Syst. Appl. Microbiol.">
        <title>Thermococcus piezophilus sp. nov., a novel hyperthermophilic and piezophilic archaeon with a broad pressure range for growth, isolated from a deepest hydrothermal vent at the Mid-Cayman Rise.</title>
        <authorList>
            <person name="Dalmasso C."/>
            <person name="Oger P."/>
            <person name="Selva G."/>
            <person name="Courtine D."/>
            <person name="L'Haridon S."/>
            <person name="Garlaschelli A."/>
            <person name="Roussel E."/>
            <person name="Miyazaki J."/>
            <person name="Reveillaud J."/>
            <person name="Jebbar M."/>
            <person name="Takai K."/>
            <person name="Maignien L."/>
            <person name="Alain K."/>
        </authorList>
    </citation>
    <scope>NUCLEOTIDE SEQUENCE [LARGE SCALE GENOMIC DNA]</scope>
    <source>
        <strain evidence="3">CDGS</strain>
    </source>
</reference>
<dbReference type="STRING" id="1712654.A7C91_00555"/>
<dbReference type="OrthoDB" id="56053at2157"/>
<dbReference type="SUPFAM" id="SSF46785">
    <property type="entry name" value="Winged helix' DNA-binding domain"/>
    <property type="match status" value="1"/>
</dbReference>
<dbReference type="InterPro" id="IPR005149">
    <property type="entry name" value="Tscrpt_reg_PadR_N"/>
</dbReference>
<dbReference type="AlphaFoldDB" id="A0A172WEN2"/>
<dbReference type="Proteomes" id="UP000076969">
    <property type="component" value="Chromosome"/>
</dbReference>
<dbReference type="PANTHER" id="PTHR43252">
    <property type="entry name" value="TRANSCRIPTIONAL REGULATOR YQJI"/>
    <property type="match status" value="1"/>
</dbReference>
<organism evidence="2 3">
    <name type="scientific">Thermococcus piezophilus</name>
    <dbReference type="NCBI Taxonomy" id="1712654"/>
    <lineage>
        <taxon>Archaea</taxon>
        <taxon>Methanobacteriati</taxon>
        <taxon>Methanobacteriota</taxon>
        <taxon>Thermococci</taxon>
        <taxon>Thermococcales</taxon>
        <taxon>Thermococcaceae</taxon>
        <taxon>Thermococcus</taxon>
    </lineage>
</organism>
<evidence type="ECO:0000313" key="3">
    <source>
        <dbReference type="Proteomes" id="UP000076969"/>
    </source>
</evidence>
<dbReference type="EMBL" id="CP015520">
    <property type="protein sequence ID" value="ANF21861.1"/>
    <property type="molecule type" value="Genomic_DNA"/>
</dbReference>
<proteinExistence type="predicted"/>
<dbReference type="Pfam" id="PF03551">
    <property type="entry name" value="PadR"/>
    <property type="match status" value="1"/>
</dbReference>
<dbReference type="KEGG" id="tpie:A7C91_00555"/>
<evidence type="ECO:0000313" key="2">
    <source>
        <dbReference type="EMBL" id="ANF21861.1"/>
    </source>
</evidence>
<keyword evidence="3" id="KW-1185">Reference proteome</keyword>
<protein>
    <submittedName>
        <fullName evidence="2">PadR family transcriptional regulator</fullName>
    </submittedName>
</protein>
<accession>A0A172WEN2</accession>
<dbReference type="PANTHER" id="PTHR43252:SF5">
    <property type="entry name" value="TRANSCRIPTIONAL REGULATOR, PADR-LIKE FAMILY"/>
    <property type="match status" value="1"/>
</dbReference>
<gene>
    <name evidence="2" type="ORF">A7C91_00555</name>
</gene>
<sequence length="151" mass="17170">MERPKFKGHLKLLILSLLEEEPMHGYAIMQKLSERFGIPTPSAGTIYPILASLRRSRLIEVSGEGERDKKVYRITEKGLEYLELHEEELREAITKAELFNEFVELGGREVGSALHLVLESLPELSDEQKKELSHAMREFARGVKLILLGGD</sequence>
<evidence type="ECO:0000259" key="1">
    <source>
        <dbReference type="Pfam" id="PF03551"/>
    </source>
</evidence>
<dbReference type="Gene3D" id="1.10.10.10">
    <property type="entry name" value="Winged helix-like DNA-binding domain superfamily/Winged helix DNA-binding domain"/>
    <property type="match status" value="1"/>
</dbReference>